<dbReference type="Gene3D" id="2.40.340.10">
    <property type="entry name" value="MoeA, C-terminal, domain IV"/>
    <property type="match status" value="1"/>
</dbReference>
<dbReference type="SUPFAM" id="SSF63882">
    <property type="entry name" value="MoeA N-terminal region -like"/>
    <property type="match status" value="1"/>
</dbReference>
<dbReference type="InterPro" id="IPR036425">
    <property type="entry name" value="MoaB/Mog-like_dom_sf"/>
</dbReference>
<dbReference type="AlphaFoldDB" id="A0A4Q7MBG0"/>
<dbReference type="SMART" id="SM00852">
    <property type="entry name" value="MoCF_biosynth"/>
    <property type="match status" value="1"/>
</dbReference>
<evidence type="ECO:0000256" key="6">
    <source>
        <dbReference type="ARBA" id="ARBA00047317"/>
    </source>
</evidence>
<reference evidence="9 10" key="1">
    <citation type="submission" date="2019-02" db="EMBL/GenBank/DDBJ databases">
        <title>Genomic Encyclopedia of Type Strains, Phase IV (KMG-IV): sequencing the most valuable type-strain genomes for metagenomic binning, comparative biology and taxonomic classification.</title>
        <authorList>
            <person name="Goeker M."/>
        </authorList>
    </citation>
    <scope>NUCLEOTIDE SEQUENCE [LARGE SCALE GENOMIC DNA]</scope>
    <source>
        <strain evidence="9 10">DSM 43045</strain>
    </source>
</reference>
<comment type="catalytic activity">
    <reaction evidence="6">
        <text>adenylyl-molybdopterin + molybdate = Mo-molybdopterin + AMP + H(+)</text>
        <dbReference type="Rhea" id="RHEA:35047"/>
        <dbReference type="ChEBI" id="CHEBI:15378"/>
        <dbReference type="ChEBI" id="CHEBI:36264"/>
        <dbReference type="ChEBI" id="CHEBI:62727"/>
        <dbReference type="ChEBI" id="CHEBI:71302"/>
        <dbReference type="ChEBI" id="CHEBI:456215"/>
        <dbReference type="EC" id="2.10.1.1"/>
    </reaction>
</comment>
<organism evidence="9 10">
    <name type="scientific">Agromyces ramosus</name>
    <dbReference type="NCBI Taxonomy" id="33879"/>
    <lineage>
        <taxon>Bacteria</taxon>
        <taxon>Bacillati</taxon>
        <taxon>Actinomycetota</taxon>
        <taxon>Actinomycetes</taxon>
        <taxon>Micrococcales</taxon>
        <taxon>Microbacteriaceae</taxon>
        <taxon>Agromyces</taxon>
    </lineage>
</organism>
<keyword evidence="10" id="KW-1185">Reference proteome</keyword>
<dbReference type="InterPro" id="IPR005111">
    <property type="entry name" value="MoeA_C_domain_IV"/>
</dbReference>
<keyword evidence="7" id="KW-0808">Transferase</keyword>
<dbReference type="SUPFAM" id="SSF53218">
    <property type="entry name" value="Molybdenum cofactor biosynthesis proteins"/>
    <property type="match status" value="1"/>
</dbReference>
<evidence type="ECO:0000256" key="5">
    <source>
        <dbReference type="ARBA" id="ARBA00023150"/>
    </source>
</evidence>
<dbReference type="GO" id="GO:0061599">
    <property type="term" value="F:molybdopterin molybdotransferase activity"/>
    <property type="evidence" value="ECO:0007669"/>
    <property type="project" value="UniProtKB-UniRule"/>
</dbReference>
<dbReference type="SUPFAM" id="SSF63867">
    <property type="entry name" value="MoeA C-terminal domain-like"/>
    <property type="match status" value="1"/>
</dbReference>
<dbReference type="EC" id="2.10.1.1" evidence="7"/>
<proteinExistence type="inferred from homology"/>
<keyword evidence="5 7" id="KW-0501">Molybdenum cofactor biosynthesis</keyword>
<comment type="cofactor">
    <cofactor evidence="7">
        <name>Mg(2+)</name>
        <dbReference type="ChEBI" id="CHEBI:18420"/>
    </cofactor>
</comment>
<dbReference type="GO" id="GO:0005829">
    <property type="term" value="C:cytosol"/>
    <property type="evidence" value="ECO:0007669"/>
    <property type="project" value="TreeGrafter"/>
</dbReference>
<evidence type="ECO:0000313" key="10">
    <source>
        <dbReference type="Proteomes" id="UP000293289"/>
    </source>
</evidence>
<feature type="domain" description="MoaB/Mog" evidence="8">
    <location>
        <begin position="189"/>
        <end position="326"/>
    </location>
</feature>
<dbReference type="CDD" id="cd00887">
    <property type="entry name" value="MoeA"/>
    <property type="match status" value="1"/>
</dbReference>
<keyword evidence="7" id="KW-0460">Magnesium</keyword>
<dbReference type="InterPro" id="IPR005110">
    <property type="entry name" value="MoeA_linker/N"/>
</dbReference>
<dbReference type="Pfam" id="PF03454">
    <property type="entry name" value="MoeA_C"/>
    <property type="match status" value="1"/>
</dbReference>
<dbReference type="PANTHER" id="PTHR10192">
    <property type="entry name" value="MOLYBDOPTERIN BIOSYNTHESIS PROTEIN"/>
    <property type="match status" value="1"/>
</dbReference>
<dbReference type="GO" id="GO:0046872">
    <property type="term" value="F:metal ion binding"/>
    <property type="evidence" value="ECO:0007669"/>
    <property type="project" value="UniProtKB-UniRule"/>
</dbReference>
<dbReference type="OrthoDB" id="9804758at2"/>
<dbReference type="Gene3D" id="2.170.190.11">
    <property type="entry name" value="Molybdopterin biosynthesis moea protein, domain 3"/>
    <property type="match status" value="1"/>
</dbReference>
<comment type="caution">
    <text evidence="9">The sequence shown here is derived from an EMBL/GenBank/DDBJ whole genome shotgun (WGS) entry which is preliminary data.</text>
</comment>
<dbReference type="UniPathway" id="UPA00344"/>
<evidence type="ECO:0000259" key="8">
    <source>
        <dbReference type="SMART" id="SM00852"/>
    </source>
</evidence>
<dbReference type="InterPro" id="IPR038987">
    <property type="entry name" value="MoeA-like"/>
</dbReference>
<dbReference type="Proteomes" id="UP000293289">
    <property type="component" value="Unassembled WGS sequence"/>
</dbReference>
<evidence type="ECO:0000256" key="7">
    <source>
        <dbReference type="RuleBase" id="RU365090"/>
    </source>
</evidence>
<dbReference type="InterPro" id="IPR036135">
    <property type="entry name" value="MoeA_linker/N_sf"/>
</dbReference>
<dbReference type="NCBIfam" id="NF045515">
    <property type="entry name" value="Glp_gephyrin"/>
    <property type="match status" value="1"/>
</dbReference>
<evidence type="ECO:0000256" key="2">
    <source>
        <dbReference type="ARBA" id="ARBA00005046"/>
    </source>
</evidence>
<dbReference type="EMBL" id="SGWY01000003">
    <property type="protein sequence ID" value="RZS64697.1"/>
    <property type="molecule type" value="Genomic_DNA"/>
</dbReference>
<comment type="pathway">
    <text evidence="2 7">Cofactor biosynthesis; molybdopterin biosynthesis.</text>
</comment>
<keyword evidence="4 7" id="KW-0500">Molybdenum</keyword>
<dbReference type="Gene3D" id="3.40.980.10">
    <property type="entry name" value="MoaB/Mog-like domain"/>
    <property type="match status" value="1"/>
</dbReference>
<comment type="similarity">
    <text evidence="3 7">Belongs to the MoeA family.</text>
</comment>
<dbReference type="InterPro" id="IPR036688">
    <property type="entry name" value="MoeA_C_domain_IV_sf"/>
</dbReference>
<evidence type="ECO:0000256" key="1">
    <source>
        <dbReference type="ARBA" id="ARBA00002901"/>
    </source>
</evidence>
<gene>
    <name evidence="9" type="ORF">EV187_3084</name>
</gene>
<dbReference type="Pfam" id="PF00994">
    <property type="entry name" value="MoCF_biosynth"/>
    <property type="match status" value="1"/>
</dbReference>
<sequence length="406" mass="41057">MTGRIPVGEHSAFVRSLLAGLGARPTERVALPDALGRITASPVESPIALPPFRNSQMDGFAVRAADVADAPVSLPVVGEVAAAAGAPPPLEPGTTVRIMTGAQVPTGADAIVPVEDTEPDGSAAGGDGAAHVRVLRSRAAGEYVREAGSDLAAGADVLPPGLRLASRHLAAAAASGLTTLLVRERVRVAVVSTGSELVAPGAELGPGEIPDANGVALAAAVRAAGAVVVHEARVRDEVGRLRHELDAARDADAELMLTSGGVSMGAYEVVRELLEPLGGWVGSVAMQPGGPQATGAYRGMPVIGFPGNPVSAQLSFELFVAPTLRAIAGLPPARTERLVLAEPLASVPGKRQFLRGRRADADGRVEVVGGPGSHLVAALAASELLIVVPEDVTSLDAGALVDTVFL</sequence>
<protein>
    <recommendedName>
        <fullName evidence="7">Molybdopterin molybdenumtransferase</fullName>
        <ecNumber evidence="7">2.10.1.1</ecNumber>
    </recommendedName>
</protein>
<comment type="function">
    <text evidence="1 7">Catalyzes the insertion of molybdate into adenylated molybdopterin with the concomitant release of AMP.</text>
</comment>
<dbReference type="Gene3D" id="3.90.105.10">
    <property type="entry name" value="Molybdopterin biosynthesis moea protein, domain 2"/>
    <property type="match status" value="1"/>
</dbReference>
<evidence type="ECO:0000256" key="3">
    <source>
        <dbReference type="ARBA" id="ARBA00010763"/>
    </source>
</evidence>
<accession>A0A4Q7MBG0</accession>
<dbReference type="Pfam" id="PF03453">
    <property type="entry name" value="MoeA_N"/>
    <property type="match status" value="1"/>
</dbReference>
<dbReference type="NCBIfam" id="TIGR00177">
    <property type="entry name" value="molyb_syn"/>
    <property type="match status" value="1"/>
</dbReference>
<keyword evidence="7" id="KW-0479">Metal-binding</keyword>
<dbReference type="InterPro" id="IPR001453">
    <property type="entry name" value="MoaB/Mog_dom"/>
</dbReference>
<dbReference type="PANTHER" id="PTHR10192:SF5">
    <property type="entry name" value="GEPHYRIN"/>
    <property type="match status" value="1"/>
</dbReference>
<dbReference type="GO" id="GO:0006777">
    <property type="term" value="P:Mo-molybdopterin cofactor biosynthetic process"/>
    <property type="evidence" value="ECO:0007669"/>
    <property type="project" value="UniProtKB-UniRule"/>
</dbReference>
<evidence type="ECO:0000256" key="4">
    <source>
        <dbReference type="ARBA" id="ARBA00022505"/>
    </source>
</evidence>
<dbReference type="FunFam" id="2.170.190.11:FF:000001">
    <property type="entry name" value="Molybdopterin molybdenumtransferase"/>
    <property type="match status" value="1"/>
</dbReference>
<name>A0A4Q7MBG0_9MICO</name>
<evidence type="ECO:0000313" key="9">
    <source>
        <dbReference type="EMBL" id="RZS64697.1"/>
    </source>
</evidence>
<dbReference type="RefSeq" id="WP_130353900.1">
    <property type="nucleotide sequence ID" value="NZ_SGWY01000003.1"/>
</dbReference>